<evidence type="ECO:0000256" key="5">
    <source>
        <dbReference type="ARBA" id="ARBA00022989"/>
    </source>
</evidence>
<protein>
    <submittedName>
        <fullName evidence="9">Surface polysaccharide O-acyltransferase, integral membrane enzyme</fullName>
    </submittedName>
</protein>
<gene>
    <name evidence="9" type="ORF">Ga0061060_1123</name>
</gene>
<dbReference type="PANTHER" id="PTHR40074">
    <property type="entry name" value="O-ACETYLTRANSFERASE WECH"/>
    <property type="match status" value="1"/>
</dbReference>
<comment type="subcellular location">
    <subcellularLocation>
        <location evidence="1">Cell membrane</location>
        <topology evidence="1">Multi-pass membrane protein</topology>
    </subcellularLocation>
</comment>
<dbReference type="Pfam" id="PF01757">
    <property type="entry name" value="Acyl_transf_3"/>
    <property type="match status" value="1"/>
</dbReference>
<feature type="transmembrane region" description="Helical" evidence="7">
    <location>
        <begin position="217"/>
        <end position="240"/>
    </location>
</feature>
<reference evidence="10" key="1">
    <citation type="submission" date="2015-08" db="EMBL/GenBank/DDBJ databases">
        <authorList>
            <person name="Varghese N."/>
        </authorList>
    </citation>
    <scope>NUCLEOTIDE SEQUENCE [LARGE SCALE GENOMIC DNA]</scope>
    <source>
        <strain evidence="10">DSM 27374</strain>
    </source>
</reference>
<keyword evidence="6 7" id="KW-0472">Membrane</keyword>
<keyword evidence="3" id="KW-1003">Cell membrane</keyword>
<sequence>MKKTPAELTVMKSLAFLAVVFQSALLYIMNHHSPHAEEAIMMGMLFHFVKFSAPVFVFLVGFHMAQQKEAIHYRRYVSHKWTELMIPYIVWSFVYFILFSSHLHASEVMKQLVLGEAAPHLWYVVMIIQFHLLILIIVPFFRWLDQKKYWKSFIIVSSIIYIGFITFISPIVQSESYIHYVDRTFLAYFFYFCLGGVAAYTLPSWRKFVIQAIPLNTFLFLSLFIVVGYELFISQSIFSIDLTEITYLKPSMVLYVTSEIFLLYGLSITIVQTKSRLYTALRFIGRYTYGAYIGHVFFLHMFAPMIPTTMYSMLQAVILFLITTIASIGICYMVHATPLSLLLIGQTREHRTLSIPTISKLKKGIPS</sequence>
<feature type="transmembrane region" description="Helical" evidence="7">
    <location>
        <begin position="185"/>
        <end position="205"/>
    </location>
</feature>
<evidence type="ECO:0000313" key="9">
    <source>
        <dbReference type="EMBL" id="CUA80599.1"/>
    </source>
</evidence>
<feature type="transmembrane region" description="Helical" evidence="7">
    <location>
        <begin position="252"/>
        <end position="271"/>
    </location>
</feature>
<dbReference type="GO" id="GO:0005886">
    <property type="term" value="C:plasma membrane"/>
    <property type="evidence" value="ECO:0007669"/>
    <property type="project" value="UniProtKB-SubCell"/>
</dbReference>
<keyword evidence="9" id="KW-0808">Transferase</keyword>
<keyword evidence="4 7" id="KW-0812">Transmembrane</keyword>
<feature type="transmembrane region" description="Helical" evidence="7">
    <location>
        <begin position="9"/>
        <end position="28"/>
    </location>
</feature>
<dbReference type="GO" id="GO:0016413">
    <property type="term" value="F:O-acetyltransferase activity"/>
    <property type="evidence" value="ECO:0007669"/>
    <property type="project" value="TreeGrafter"/>
</dbReference>
<evidence type="ECO:0000256" key="6">
    <source>
        <dbReference type="ARBA" id="ARBA00023136"/>
    </source>
</evidence>
<dbReference type="InterPro" id="IPR002656">
    <property type="entry name" value="Acyl_transf_3_dom"/>
</dbReference>
<feature type="transmembrane region" description="Helical" evidence="7">
    <location>
        <begin position="283"/>
        <end position="306"/>
    </location>
</feature>
<dbReference type="STRING" id="1325335.GCA_001418025_01911"/>
<dbReference type="EMBL" id="CYGZ01000012">
    <property type="protein sequence ID" value="CUA80599.1"/>
    <property type="molecule type" value="Genomic_DNA"/>
</dbReference>
<keyword evidence="10" id="KW-1185">Reference proteome</keyword>
<evidence type="ECO:0000313" key="10">
    <source>
        <dbReference type="Proteomes" id="UP000182738"/>
    </source>
</evidence>
<organism evidence="9 10">
    <name type="scientific">Anoxybacillus suryakundensis</name>
    <dbReference type="NCBI Taxonomy" id="1325335"/>
    <lineage>
        <taxon>Bacteria</taxon>
        <taxon>Bacillati</taxon>
        <taxon>Bacillota</taxon>
        <taxon>Bacilli</taxon>
        <taxon>Bacillales</taxon>
        <taxon>Anoxybacillaceae</taxon>
        <taxon>Anoxybacillus</taxon>
    </lineage>
</organism>
<dbReference type="Proteomes" id="UP000182738">
    <property type="component" value="Unassembled WGS sequence"/>
</dbReference>
<dbReference type="AlphaFoldDB" id="A0A0K6GPG9"/>
<feature type="domain" description="Acyltransferase 3" evidence="8">
    <location>
        <begin position="7"/>
        <end position="332"/>
    </location>
</feature>
<name>A0A0K6GPG9_9BACL</name>
<feature type="transmembrane region" description="Helical" evidence="7">
    <location>
        <begin position="121"/>
        <end position="141"/>
    </location>
</feature>
<dbReference type="PANTHER" id="PTHR40074:SF2">
    <property type="entry name" value="O-ACETYLTRANSFERASE WECH"/>
    <property type="match status" value="1"/>
</dbReference>
<evidence type="ECO:0000256" key="3">
    <source>
        <dbReference type="ARBA" id="ARBA00022475"/>
    </source>
</evidence>
<evidence type="ECO:0000259" key="8">
    <source>
        <dbReference type="Pfam" id="PF01757"/>
    </source>
</evidence>
<comment type="similarity">
    <text evidence="2">Belongs to the acyltransferase 3 family.</text>
</comment>
<evidence type="ECO:0000256" key="1">
    <source>
        <dbReference type="ARBA" id="ARBA00004651"/>
    </source>
</evidence>
<accession>A0A0K6GPG9</accession>
<evidence type="ECO:0000256" key="4">
    <source>
        <dbReference type="ARBA" id="ARBA00022692"/>
    </source>
</evidence>
<feature type="transmembrane region" description="Helical" evidence="7">
    <location>
        <begin position="153"/>
        <end position="173"/>
    </location>
</feature>
<dbReference type="GO" id="GO:0009246">
    <property type="term" value="P:enterobacterial common antigen biosynthetic process"/>
    <property type="evidence" value="ECO:0007669"/>
    <property type="project" value="TreeGrafter"/>
</dbReference>
<evidence type="ECO:0000256" key="2">
    <source>
        <dbReference type="ARBA" id="ARBA00007400"/>
    </source>
</evidence>
<keyword evidence="5 7" id="KW-1133">Transmembrane helix</keyword>
<evidence type="ECO:0000256" key="7">
    <source>
        <dbReference type="SAM" id="Phobius"/>
    </source>
</evidence>
<feature type="transmembrane region" description="Helical" evidence="7">
    <location>
        <begin position="84"/>
        <end position="101"/>
    </location>
</feature>
<keyword evidence="9" id="KW-0012">Acyltransferase</keyword>
<feature type="transmembrane region" description="Helical" evidence="7">
    <location>
        <begin position="318"/>
        <end position="344"/>
    </location>
</feature>
<proteinExistence type="inferred from homology"/>
<feature type="transmembrane region" description="Helical" evidence="7">
    <location>
        <begin position="40"/>
        <end position="63"/>
    </location>
</feature>